<dbReference type="PANTHER" id="PTHR37816:SF2">
    <property type="entry name" value="DNA TOPOLOGY MODULATION PROTEIN FLAR-RELATED PROTEIN"/>
    <property type="match status" value="1"/>
</dbReference>
<dbReference type="Proteomes" id="UP001275315">
    <property type="component" value="Unassembled WGS sequence"/>
</dbReference>
<dbReference type="PANTHER" id="PTHR37816">
    <property type="entry name" value="YALI0E33011P"/>
    <property type="match status" value="1"/>
</dbReference>
<dbReference type="SUPFAM" id="SSF52540">
    <property type="entry name" value="P-loop containing nucleoside triphosphate hydrolases"/>
    <property type="match status" value="1"/>
</dbReference>
<evidence type="ECO:0000313" key="2">
    <source>
        <dbReference type="Proteomes" id="UP001275315"/>
    </source>
</evidence>
<keyword evidence="2" id="KW-1185">Reference proteome</keyword>
<dbReference type="RefSeq" id="WP_320378352.1">
    <property type="nucleotide sequence ID" value="NZ_JAWDIQ010000001.1"/>
</dbReference>
<dbReference type="Gene3D" id="3.40.50.300">
    <property type="entry name" value="P-loop containing nucleotide triphosphate hydrolases"/>
    <property type="match status" value="1"/>
</dbReference>
<name>A0ABU5CNS8_9BACI</name>
<organism evidence="1 2">
    <name type="scientific">Paracerasibacillus soli</name>
    <dbReference type="NCBI Taxonomy" id="480284"/>
    <lineage>
        <taxon>Bacteria</taxon>
        <taxon>Bacillati</taxon>
        <taxon>Bacillota</taxon>
        <taxon>Bacilli</taxon>
        <taxon>Bacillales</taxon>
        <taxon>Bacillaceae</taxon>
        <taxon>Paracerasibacillus</taxon>
    </lineage>
</organism>
<dbReference type="InterPro" id="IPR052922">
    <property type="entry name" value="Cytidylate_Kinase-2"/>
</dbReference>
<accession>A0ABU5CNS8</accession>
<protein>
    <submittedName>
        <fullName evidence="1">DNA topology modulation protein FlaR</fullName>
    </submittedName>
</protein>
<sequence length="167" mass="20063">MKIHIIGSVGSGKTTLAKSISEKIGVPYYELDKVVWRRTTTGDIRKSPVEIEKDLLQILQKDSWIVEGVHQRDWVIHSFNEADIIIVLDLNYSVRVYRIIKRYIRQKLNIETANYRPTFKMFIKMFKWNHLYNRDRKKMFNMFKDNEEKLILIKKSQDLQIFIKEQL</sequence>
<evidence type="ECO:0000313" key="1">
    <source>
        <dbReference type="EMBL" id="MDY0407546.1"/>
    </source>
</evidence>
<gene>
    <name evidence="1" type="ORF">RWD45_01515</name>
</gene>
<proteinExistence type="predicted"/>
<reference evidence="1 2" key="1">
    <citation type="submission" date="2023-10" db="EMBL/GenBank/DDBJ databases">
        <title>Virgibacillus soli CC-YMP-6 genome.</title>
        <authorList>
            <person name="Miliotis G."/>
            <person name="Sengupta P."/>
            <person name="Hameed A."/>
            <person name="Chuvochina M."/>
            <person name="Mcdonagh F."/>
            <person name="Simpson A.C."/>
            <person name="Singh N.K."/>
            <person name="Rekha P.D."/>
            <person name="Raman K."/>
            <person name="Hugenholtz P."/>
            <person name="Venkateswaran K."/>
        </authorList>
    </citation>
    <scope>NUCLEOTIDE SEQUENCE [LARGE SCALE GENOMIC DNA]</scope>
    <source>
        <strain evidence="1 2">CC-YMP-6</strain>
    </source>
</reference>
<comment type="caution">
    <text evidence="1">The sequence shown here is derived from an EMBL/GenBank/DDBJ whole genome shotgun (WGS) entry which is preliminary data.</text>
</comment>
<dbReference type="EMBL" id="JAWDIQ010000001">
    <property type="protein sequence ID" value="MDY0407546.1"/>
    <property type="molecule type" value="Genomic_DNA"/>
</dbReference>
<dbReference type="InterPro" id="IPR027417">
    <property type="entry name" value="P-loop_NTPase"/>
</dbReference>